<evidence type="ECO:0000313" key="12">
    <source>
        <dbReference type="Proteomes" id="UP000256345"/>
    </source>
</evidence>
<evidence type="ECO:0000256" key="3">
    <source>
        <dbReference type="ARBA" id="ARBA00022448"/>
    </source>
</evidence>
<keyword evidence="4" id="KW-1003">Cell membrane</keyword>
<dbReference type="EMBL" id="QUMU01000015">
    <property type="protein sequence ID" value="REG24009.1"/>
    <property type="molecule type" value="Genomic_DNA"/>
</dbReference>
<gene>
    <name evidence="9" type="ORF">AA314_05113</name>
    <name evidence="10" type="ORF">ATI61_11546</name>
</gene>
<feature type="transmembrane region" description="Helical" evidence="8">
    <location>
        <begin position="313"/>
        <end position="342"/>
    </location>
</feature>
<keyword evidence="3" id="KW-0813">Transport</keyword>
<dbReference type="KEGG" id="age:AA314_05113"/>
<accession>A0AAC8Q9C4</accession>
<evidence type="ECO:0000256" key="6">
    <source>
        <dbReference type="ARBA" id="ARBA00022989"/>
    </source>
</evidence>
<sequence length="360" mass="37888">MAGINSSMGGHPSQVTLKTAFTVCFAVFAVVALAVLLVKAQVALILTGIAALIAVALNHLVVLLMRTRLARGVAVGLVLAVLLSAVTTVALLVIPSALTQGQALVEQAPTLIDQILASRLFHRLDARFHILDHLQKQGGDTTKLASGALPPLLHAVSGVFSLVGALITILFLVVFMLIFGPGLVQRAVALTLPERRERYERVLGKVYTATGGYLAGLTLICTINATLTTTILAIIGVPYFLPLGIASGFSSMVPYAGPIVAGGAITLLTLATAGSWKALAVFIYFILYGQLEGNVLAPLVFKRTVHINPLLTLFAVVCFVEMAGIVGALLAVPVMAAAQIIARELLLIRQERLSARVRPP</sequence>
<dbReference type="GO" id="GO:0055085">
    <property type="term" value="P:transmembrane transport"/>
    <property type="evidence" value="ECO:0007669"/>
    <property type="project" value="TreeGrafter"/>
</dbReference>
<comment type="subcellular location">
    <subcellularLocation>
        <location evidence="1">Cell membrane</location>
        <topology evidence="1">Multi-pass membrane protein</topology>
    </subcellularLocation>
</comment>
<feature type="transmembrane region" description="Helical" evidence="8">
    <location>
        <begin position="278"/>
        <end position="301"/>
    </location>
</feature>
<reference evidence="10 12" key="2">
    <citation type="submission" date="2018-08" db="EMBL/GenBank/DDBJ databases">
        <title>Genomic Encyclopedia of Archaeal and Bacterial Type Strains, Phase II (KMG-II): from individual species to whole genera.</title>
        <authorList>
            <person name="Goeker M."/>
        </authorList>
    </citation>
    <scope>NUCLEOTIDE SEQUENCE [LARGE SCALE GENOMIC DNA]</scope>
    <source>
        <strain evidence="10 12">DSM 2261</strain>
    </source>
</reference>
<feature type="transmembrane region" description="Helical" evidence="8">
    <location>
        <begin position="213"/>
        <end position="240"/>
    </location>
</feature>
<evidence type="ECO:0000313" key="10">
    <source>
        <dbReference type="EMBL" id="REG24009.1"/>
    </source>
</evidence>
<dbReference type="Pfam" id="PF01594">
    <property type="entry name" value="AI-2E_transport"/>
    <property type="match status" value="1"/>
</dbReference>
<feature type="transmembrane region" description="Helical" evidence="8">
    <location>
        <begin position="72"/>
        <end position="94"/>
    </location>
</feature>
<feature type="transmembrane region" description="Helical" evidence="8">
    <location>
        <begin position="20"/>
        <end position="38"/>
    </location>
</feature>
<comment type="similarity">
    <text evidence="2">Belongs to the autoinducer-2 exporter (AI-2E) (TC 2.A.86) family.</text>
</comment>
<dbReference type="EMBL" id="CP011509">
    <property type="protein sequence ID" value="AKJ03487.1"/>
    <property type="molecule type" value="Genomic_DNA"/>
</dbReference>
<evidence type="ECO:0000256" key="2">
    <source>
        <dbReference type="ARBA" id="ARBA00009773"/>
    </source>
</evidence>
<dbReference type="GO" id="GO:0005886">
    <property type="term" value="C:plasma membrane"/>
    <property type="evidence" value="ECO:0007669"/>
    <property type="project" value="UniProtKB-SubCell"/>
</dbReference>
<dbReference type="AlphaFoldDB" id="A0AAC8Q9C4"/>
<evidence type="ECO:0000256" key="5">
    <source>
        <dbReference type="ARBA" id="ARBA00022692"/>
    </source>
</evidence>
<protein>
    <submittedName>
        <fullName evidence="10">PurR-regulated permease PerM</fullName>
    </submittedName>
</protein>
<dbReference type="InterPro" id="IPR002549">
    <property type="entry name" value="AI-2E-like"/>
</dbReference>
<dbReference type="RefSeq" id="WP_245682588.1">
    <property type="nucleotide sequence ID" value="NZ_CP011509.1"/>
</dbReference>
<keyword evidence="7 8" id="KW-0472">Membrane</keyword>
<evidence type="ECO:0000313" key="9">
    <source>
        <dbReference type="EMBL" id="AKJ03487.1"/>
    </source>
</evidence>
<evidence type="ECO:0000256" key="1">
    <source>
        <dbReference type="ARBA" id="ARBA00004651"/>
    </source>
</evidence>
<proteinExistence type="inferred from homology"/>
<dbReference type="PANTHER" id="PTHR21716:SF53">
    <property type="entry name" value="PERMEASE PERM-RELATED"/>
    <property type="match status" value="1"/>
</dbReference>
<evidence type="ECO:0000256" key="4">
    <source>
        <dbReference type="ARBA" id="ARBA00022475"/>
    </source>
</evidence>
<keyword evidence="5 8" id="KW-0812">Transmembrane</keyword>
<reference evidence="9 11" key="1">
    <citation type="submission" date="2015-05" db="EMBL/GenBank/DDBJ databases">
        <title>Genome assembly of Archangium gephyra DSM 2261.</title>
        <authorList>
            <person name="Sharma G."/>
            <person name="Subramanian S."/>
        </authorList>
    </citation>
    <scope>NUCLEOTIDE SEQUENCE [LARGE SCALE GENOMIC DNA]</scope>
    <source>
        <strain evidence="9 11">DSM 2261</strain>
    </source>
</reference>
<evidence type="ECO:0000256" key="7">
    <source>
        <dbReference type="ARBA" id="ARBA00023136"/>
    </source>
</evidence>
<dbReference type="Proteomes" id="UP000256345">
    <property type="component" value="Unassembled WGS sequence"/>
</dbReference>
<keyword evidence="12" id="KW-1185">Reference proteome</keyword>
<dbReference type="Proteomes" id="UP000035579">
    <property type="component" value="Chromosome"/>
</dbReference>
<evidence type="ECO:0000256" key="8">
    <source>
        <dbReference type="SAM" id="Phobius"/>
    </source>
</evidence>
<name>A0AAC8Q9C4_9BACT</name>
<keyword evidence="6 8" id="KW-1133">Transmembrane helix</keyword>
<evidence type="ECO:0000313" key="11">
    <source>
        <dbReference type="Proteomes" id="UP000035579"/>
    </source>
</evidence>
<dbReference type="PANTHER" id="PTHR21716">
    <property type="entry name" value="TRANSMEMBRANE PROTEIN"/>
    <property type="match status" value="1"/>
</dbReference>
<feature type="transmembrane region" description="Helical" evidence="8">
    <location>
        <begin position="44"/>
        <end position="65"/>
    </location>
</feature>
<feature type="transmembrane region" description="Helical" evidence="8">
    <location>
        <begin position="252"/>
        <end position="271"/>
    </location>
</feature>
<feature type="transmembrane region" description="Helical" evidence="8">
    <location>
        <begin position="159"/>
        <end position="192"/>
    </location>
</feature>
<organism evidence="9 11">
    <name type="scientific">Archangium gephyra</name>
    <dbReference type="NCBI Taxonomy" id="48"/>
    <lineage>
        <taxon>Bacteria</taxon>
        <taxon>Pseudomonadati</taxon>
        <taxon>Myxococcota</taxon>
        <taxon>Myxococcia</taxon>
        <taxon>Myxococcales</taxon>
        <taxon>Cystobacterineae</taxon>
        <taxon>Archangiaceae</taxon>
        <taxon>Archangium</taxon>
    </lineage>
</organism>